<evidence type="ECO:0000259" key="1">
    <source>
        <dbReference type="Pfam" id="PF13392"/>
    </source>
</evidence>
<name>A0A8F3E481_9CAUD</name>
<dbReference type="Pfam" id="PF13392">
    <property type="entry name" value="HNH_3"/>
    <property type="match status" value="1"/>
</dbReference>
<protein>
    <submittedName>
        <fullName evidence="2">HNH endonuclease</fullName>
    </submittedName>
</protein>
<keyword evidence="3" id="KW-1185">Reference proteome</keyword>
<dbReference type="InterPro" id="IPR044925">
    <property type="entry name" value="His-Me_finger_sf"/>
</dbReference>
<feature type="domain" description="HNH nuclease" evidence="1">
    <location>
        <begin position="44"/>
        <end position="86"/>
    </location>
</feature>
<dbReference type="SUPFAM" id="SSF54171">
    <property type="entry name" value="DNA-binding domain"/>
    <property type="match status" value="1"/>
</dbReference>
<keyword evidence="2" id="KW-0378">Hydrolase</keyword>
<dbReference type="RefSeq" id="YP_010656068.1">
    <property type="nucleotide sequence ID" value="NC_070834.1"/>
</dbReference>
<evidence type="ECO:0000313" key="2">
    <source>
        <dbReference type="EMBL" id="QWY79695.1"/>
    </source>
</evidence>
<dbReference type="EMBL" id="MW712719">
    <property type="protein sequence ID" value="QWY79695.1"/>
    <property type="molecule type" value="Genomic_DNA"/>
</dbReference>
<dbReference type="Proteomes" id="UP000693837">
    <property type="component" value="Segment"/>
</dbReference>
<dbReference type="InterPro" id="IPR016177">
    <property type="entry name" value="DNA-bd_dom_sf"/>
</dbReference>
<dbReference type="Gene3D" id="3.90.75.10">
    <property type="entry name" value="Homing Intron 3 (I-ppo) Encoded Endonuclease, Chain A"/>
    <property type="match status" value="1"/>
</dbReference>
<dbReference type="SUPFAM" id="SSF54060">
    <property type="entry name" value="His-Me finger endonucleases"/>
    <property type="match status" value="1"/>
</dbReference>
<organism evidence="2 3">
    <name type="scientific">Arthrobacter phage Persistence</name>
    <dbReference type="NCBI Taxonomy" id="2836007"/>
    <lineage>
        <taxon>Viruses</taxon>
        <taxon>Duplodnaviria</taxon>
        <taxon>Heunggongvirae</taxon>
        <taxon>Uroviricota</taxon>
        <taxon>Caudoviricetes</taxon>
        <taxon>Persistencevirus</taxon>
        <taxon>Persistencevirus persistence</taxon>
    </lineage>
</organism>
<gene>
    <name evidence="2" type="primary">67</name>
    <name evidence="2" type="ORF">SEA_PERSISTENCE_67</name>
</gene>
<dbReference type="KEGG" id="vg:77931942"/>
<sequence length="157" mass="17613">MRAPLEERFWAKVSKPADTTCWPWTGTKTAGGYGVIRDSGKRMYAHRVSFDLNLGEIPAGAVIDHKCHNPGCVRPGHLQAVTQKQNCENLGVLRCDNQTGVRGIGFDRRKGKYRARVHHFKKEIFVGYFSTVEEAEVAVVAKRNELFTNNLADRVSP</sequence>
<keyword evidence="2" id="KW-0540">Nuclease</keyword>
<proteinExistence type="predicted"/>
<dbReference type="GO" id="GO:0003677">
    <property type="term" value="F:DNA binding"/>
    <property type="evidence" value="ECO:0007669"/>
    <property type="project" value="InterPro"/>
</dbReference>
<dbReference type="InterPro" id="IPR003615">
    <property type="entry name" value="HNH_nuc"/>
</dbReference>
<keyword evidence="2" id="KW-0255">Endonuclease</keyword>
<evidence type="ECO:0000313" key="3">
    <source>
        <dbReference type="Proteomes" id="UP000693837"/>
    </source>
</evidence>
<dbReference type="InterPro" id="IPR044930">
    <property type="entry name" value="Homing_endonuclease_His-Me"/>
</dbReference>
<reference evidence="2" key="1">
    <citation type="submission" date="2021-03" db="EMBL/GenBank/DDBJ databases">
        <authorList>
            <person name="Pedlow M.R."/>
            <person name="Nance H.A."/>
            <person name="Bradley A.M."/>
            <person name="Brown C.A."/>
            <person name="Channell S.A."/>
            <person name="Forbes A.M."/>
            <person name="Lovell B."/>
            <person name="Mcdonald B.E."/>
            <person name="Silva M.B."/>
            <person name="White G.J."/>
            <person name="Zack K.M."/>
            <person name="Garlena R.A."/>
            <person name="Russell D.A."/>
            <person name="Jacobs-Sera D."/>
            <person name="Hatfull G.F."/>
        </authorList>
    </citation>
    <scope>NUCLEOTIDE SEQUENCE</scope>
</reference>
<dbReference type="GO" id="GO:0004519">
    <property type="term" value="F:endonuclease activity"/>
    <property type="evidence" value="ECO:0007669"/>
    <property type="project" value="UniProtKB-KW"/>
</dbReference>
<dbReference type="GeneID" id="77931942"/>
<accession>A0A8F3E481</accession>